<dbReference type="Pfam" id="PF00440">
    <property type="entry name" value="TetR_N"/>
    <property type="match status" value="1"/>
</dbReference>
<protein>
    <submittedName>
        <fullName evidence="3">Unannotated protein</fullName>
    </submittedName>
</protein>
<reference evidence="3" key="1">
    <citation type="submission" date="2020-05" db="EMBL/GenBank/DDBJ databases">
        <authorList>
            <person name="Chiriac C."/>
            <person name="Salcher M."/>
            <person name="Ghai R."/>
            <person name="Kavagutti S V."/>
        </authorList>
    </citation>
    <scope>NUCLEOTIDE SEQUENCE</scope>
</reference>
<dbReference type="InterPro" id="IPR036271">
    <property type="entry name" value="Tet_transcr_reg_TetR-rel_C_sf"/>
</dbReference>
<organism evidence="3">
    <name type="scientific">freshwater metagenome</name>
    <dbReference type="NCBI Taxonomy" id="449393"/>
    <lineage>
        <taxon>unclassified sequences</taxon>
        <taxon>metagenomes</taxon>
        <taxon>ecological metagenomes</taxon>
    </lineage>
</organism>
<dbReference type="SUPFAM" id="SSF48498">
    <property type="entry name" value="Tetracyclin repressor-like, C-terminal domain"/>
    <property type="match status" value="1"/>
</dbReference>
<evidence type="ECO:0000256" key="1">
    <source>
        <dbReference type="ARBA" id="ARBA00023125"/>
    </source>
</evidence>
<sequence>MANQNTDEQNSYRADVEQNIADSLLYLLNNGSSWGDLTVEDIATQAGIKRTLFYVYFPDKRSVLLKLGHDLIATTIEGVSEGWLVRDEGPEGLRAELETWLRTQDEFKMVSKALIEGSNSDPEIRAFWRGLSRSVIEPTSDRIARAQAAGHGPEGLSAGMLAFCLILMTEKVTFEGLLDSSVEKAPMFEALFGFWRYALYGS</sequence>
<dbReference type="InterPro" id="IPR049397">
    <property type="entry name" value="EthR_C"/>
</dbReference>
<dbReference type="AlphaFoldDB" id="A0A6J7D073"/>
<dbReference type="Gene3D" id="1.10.10.60">
    <property type="entry name" value="Homeodomain-like"/>
    <property type="match status" value="1"/>
</dbReference>
<accession>A0A6J7D073</accession>
<gene>
    <name evidence="3" type="ORF">UFOPK3444_00248</name>
</gene>
<name>A0A6J7D073_9ZZZZ</name>
<keyword evidence="1" id="KW-0238">DNA-binding</keyword>
<dbReference type="Pfam" id="PF21313">
    <property type="entry name" value="EthR_C"/>
    <property type="match status" value="1"/>
</dbReference>
<dbReference type="SUPFAM" id="SSF46689">
    <property type="entry name" value="Homeodomain-like"/>
    <property type="match status" value="1"/>
</dbReference>
<evidence type="ECO:0000313" key="3">
    <source>
        <dbReference type="EMBL" id="CAB4862284.1"/>
    </source>
</evidence>
<dbReference type="GO" id="GO:0003677">
    <property type="term" value="F:DNA binding"/>
    <property type="evidence" value="ECO:0007669"/>
    <property type="project" value="UniProtKB-KW"/>
</dbReference>
<dbReference type="InterPro" id="IPR001647">
    <property type="entry name" value="HTH_TetR"/>
</dbReference>
<dbReference type="EMBL" id="CAFBLU010000002">
    <property type="protein sequence ID" value="CAB4862284.1"/>
    <property type="molecule type" value="Genomic_DNA"/>
</dbReference>
<evidence type="ECO:0000259" key="2">
    <source>
        <dbReference type="PROSITE" id="PS50977"/>
    </source>
</evidence>
<dbReference type="PROSITE" id="PS50977">
    <property type="entry name" value="HTH_TETR_2"/>
    <property type="match status" value="1"/>
</dbReference>
<proteinExistence type="predicted"/>
<dbReference type="InterPro" id="IPR009057">
    <property type="entry name" value="Homeodomain-like_sf"/>
</dbReference>
<feature type="domain" description="HTH tetR-type" evidence="2">
    <location>
        <begin position="14"/>
        <end position="75"/>
    </location>
</feature>
<dbReference type="Gene3D" id="1.10.357.10">
    <property type="entry name" value="Tetracycline Repressor, domain 2"/>
    <property type="match status" value="1"/>
</dbReference>